<comment type="similarity">
    <text evidence="1">Belongs to the short-chain dehydrogenases/reductases (SDR) family.</text>
</comment>
<gene>
    <name evidence="3" type="ORF">T190423A01A_20596</name>
</gene>
<keyword evidence="4" id="KW-1185">Reference proteome</keyword>
<dbReference type="PANTHER" id="PTHR43477:SF1">
    <property type="entry name" value="DIHYDROANTICAPSIN 7-DEHYDROGENASE"/>
    <property type="match status" value="1"/>
</dbReference>
<dbReference type="PRINTS" id="PR00081">
    <property type="entry name" value="GDHRDH"/>
</dbReference>
<evidence type="ECO:0000256" key="1">
    <source>
        <dbReference type="ARBA" id="ARBA00006484"/>
    </source>
</evidence>
<evidence type="ECO:0000313" key="3">
    <source>
        <dbReference type="EMBL" id="CAL2102845.1"/>
    </source>
</evidence>
<reference evidence="3 4" key="1">
    <citation type="submission" date="2024-05" db="EMBL/GenBank/DDBJ databases">
        <authorList>
            <person name="Duchaud E."/>
        </authorList>
    </citation>
    <scope>NUCLEOTIDE SEQUENCE [LARGE SCALE GENOMIC DNA]</scope>
    <source>
        <strain evidence="3">Ena-SAMPLE-TAB-13-05-2024-13:56:06:370-140308</strain>
    </source>
</reference>
<dbReference type="InterPro" id="IPR036291">
    <property type="entry name" value="NAD(P)-bd_dom_sf"/>
</dbReference>
<protein>
    <submittedName>
        <fullName evidence="3">SDR family oxidoreductase</fullName>
    </submittedName>
</protein>
<dbReference type="SUPFAM" id="SSF51735">
    <property type="entry name" value="NAD(P)-binding Rossmann-fold domains"/>
    <property type="match status" value="1"/>
</dbReference>
<dbReference type="Gene3D" id="3.40.50.720">
    <property type="entry name" value="NAD(P)-binding Rossmann-like Domain"/>
    <property type="match status" value="1"/>
</dbReference>
<dbReference type="RefSeq" id="WP_348716598.1">
    <property type="nucleotide sequence ID" value="NZ_CAXJIO010000011.1"/>
</dbReference>
<name>A0ABP1F3H5_9FLAO</name>
<dbReference type="InterPro" id="IPR002347">
    <property type="entry name" value="SDR_fam"/>
</dbReference>
<dbReference type="PANTHER" id="PTHR43477">
    <property type="entry name" value="DIHYDROANTICAPSIN 7-DEHYDROGENASE"/>
    <property type="match status" value="1"/>
</dbReference>
<dbReference type="Pfam" id="PF13561">
    <property type="entry name" value="adh_short_C2"/>
    <property type="match status" value="1"/>
</dbReference>
<dbReference type="Proteomes" id="UP001497527">
    <property type="component" value="Unassembled WGS sequence"/>
</dbReference>
<dbReference type="EMBL" id="CAXJIO010000011">
    <property type="protein sequence ID" value="CAL2102845.1"/>
    <property type="molecule type" value="Genomic_DNA"/>
</dbReference>
<sequence length="226" mass="24389">MKTVVVIGGSKGIGKAIVNNLKATTKIINISRTPAESHENVVNYECDVVNDVLPNIEGEVHSLVYCPGSINLKSFTRLTLDEFQNDFNINVVGAIKSLKAYENQLVSCNGNVVLFSSVATTLGMPFHASIAASKSAIEGLTKSLAAEYATKIRFNAIAPTVTNTPLASRLLRNEKQQESMKQRHPLKKYLESKEVADLACYLLSDKAAAITGQVIPIDAGIVTLKI</sequence>
<accession>A0ABP1F3H5</accession>
<evidence type="ECO:0000256" key="2">
    <source>
        <dbReference type="ARBA" id="ARBA00023002"/>
    </source>
</evidence>
<comment type="caution">
    <text evidence="3">The sequence shown here is derived from an EMBL/GenBank/DDBJ whole genome shotgun (WGS) entry which is preliminary data.</text>
</comment>
<organism evidence="3 4">
    <name type="scientific">Tenacibaculum polynesiense</name>
    <dbReference type="NCBI Taxonomy" id="3137857"/>
    <lineage>
        <taxon>Bacteria</taxon>
        <taxon>Pseudomonadati</taxon>
        <taxon>Bacteroidota</taxon>
        <taxon>Flavobacteriia</taxon>
        <taxon>Flavobacteriales</taxon>
        <taxon>Flavobacteriaceae</taxon>
        <taxon>Tenacibaculum</taxon>
    </lineage>
</organism>
<dbReference type="InterPro" id="IPR051122">
    <property type="entry name" value="SDR_DHRS6-like"/>
</dbReference>
<evidence type="ECO:0000313" key="4">
    <source>
        <dbReference type="Proteomes" id="UP001497527"/>
    </source>
</evidence>
<keyword evidence="2" id="KW-0560">Oxidoreductase</keyword>
<proteinExistence type="inferred from homology"/>
<dbReference type="CDD" id="cd05233">
    <property type="entry name" value="SDR_c"/>
    <property type="match status" value="1"/>
</dbReference>